<comment type="caution">
    <text evidence="1">The sequence shown here is derived from an EMBL/GenBank/DDBJ whole genome shotgun (WGS) entry which is preliminary data.</text>
</comment>
<evidence type="ECO:0000313" key="1">
    <source>
        <dbReference type="EMBL" id="MFD1987973.1"/>
    </source>
</evidence>
<keyword evidence="2" id="KW-1185">Reference proteome</keyword>
<organism evidence="1 2">
    <name type="scientific">Mesorhizobium newzealandense</name>
    <dbReference type="NCBI Taxonomy" id="1300302"/>
    <lineage>
        <taxon>Bacteria</taxon>
        <taxon>Pseudomonadati</taxon>
        <taxon>Pseudomonadota</taxon>
        <taxon>Alphaproteobacteria</taxon>
        <taxon>Hyphomicrobiales</taxon>
        <taxon>Phyllobacteriaceae</taxon>
        <taxon>Mesorhizobium</taxon>
    </lineage>
</organism>
<evidence type="ECO:0000313" key="2">
    <source>
        <dbReference type="Proteomes" id="UP001597405"/>
    </source>
</evidence>
<gene>
    <name evidence="1" type="ORF">ACFSOZ_36755</name>
</gene>
<dbReference type="RefSeq" id="WP_379106431.1">
    <property type="nucleotide sequence ID" value="NZ_JBHUGZ010000030.1"/>
</dbReference>
<dbReference type="Proteomes" id="UP001597405">
    <property type="component" value="Unassembled WGS sequence"/>
</dbReference>
<proteinExistence type="predicted"/>
<sequence length="201" mass="22335">MEAACLMARDKVYAIEAEWGPRWPKTPTALLGEGDEIDRDFQGYAINEPGKPLRHQKYALPRDIDWRVDNARRIVRGRTIDKRNIHGGGRAEWEQELAEVRRLLPIAKRHETRRARAMKQSGYKAAKTAREIAMRNLGDLVSEAVALPATGMAGVMVKAQALAAWGRYADALWNMSYPGALTWGSDFAGSFLRTATEGGAA</sequence>
<accession>A0ABW4UN28</accession>
<dbReference type="EMBL" id="JBHUGZ010000030">
    <property type="protein sequence ID" value="MFD1987973.1"/>
    <property type="molecule type" value="Genomic_DNA"/>
</dbReference>
<reference evidence="2" key="1">
    <citation type="journal article" date="2019" name="Int. J. Syst. Evol. Microbiol.">
        <title>The Global Catalogue of Microorganisms (GCM) 10K type strain sequencing project: providing services to taxonomists for standard genome sequencing and annotation.</title>
        <authorList>
            <consortium name="The Broad Institute Genomics Platform"/>
            <consortium name="The Broad Institute Genome Sequencing Center for Infectious Disease"/>
            <person name="Wu L."/>
            <person name="Ma J."/>
        </authorList>
    </citation>
    <scope>NUCLEOTIDE SEQUENCE [LARGE SCALE GENOMIC DNA]</scope>
    <source>
        <strain evidence="2">CGMCC 1.16225</strain>
    </source>
</reference>
<name>A0ABW4UN28_9HYPH</name>
<protein>
    <submittedName>
        <fullName evidence="1">Uncharacterized protein</fullName>
    </submittedName>
</protein>